<accession>A0ABU9C4G1</accession>
<name>A0ABU9C4G1_9BURK</name>
<sequence>MAVYLGVSAADMAAKGINTGQDVAQFLVLQVNADPAPGRLRRSACLPAFAAVKRFAACRIFVDGQAGAD</sequence>
<evidence type="ECO:0000313" key="1">
    <source>
        <dbReference type="EMBL" id="MEK8045497.1"/>
    </source>
</evidence>
<comment type="caution">
    <text evidence="1">The sequence shown here is derived from an EMBL/GenBank/DDBJ whole genome shotgun (WGS) entry which is preliminary data.</text>
</comment>
<protein>
    <submittedName>
        <fullName evidence="1">Uncharacterized protein</fullName>
    </submittedName>
</protein>
<evidence type="ECO:0000313" key="2">
    <source>
        <dbReference type="Proteomes" id="UP001379945"/>
    </source>
</evidence>
<organism evidence="1 2">
    <name type="scientific">Ideonella margarita</name>
    <dbReference type="NCBI Taxonomy" id="2984191"/>
    <lineage>
        <taxon>Bacteria</taxon>
        <taxon>Pseudomonadati</taxon>
        <taxon>Pseudomonadota</taxon>
        <taxon>Betaproteobacteria</taxon>
        <taxon>Burkholderiales</taxon>
        <taxon>Sphaerotilaceae</taxon>
        <taxon>Ideonella</taxon>
    </lineage>
</organism>
<reference evidence="1 2" key="1">
    <citation type="submission" date="2024-04" db="EMBL/GenBank/DDBJ databases">
        <title>Novel species of the genus Ideonella isolated from streams.</title>
        <authorList>
            <person name="Lu H."/>
        </authorList>
    </citation>
    <scope>NUCLEOTIDE SEQUENCE [LARGE SCALE GENOMIC DNA]</scope>
    <source>
        <strain evidence="1 2">LYT19W</strain>
    </source>
</reference>
<dbReference type="RefSeq" id="WP_341397689.1">
    <property type="nucleotide sequence ID" value="NZ_JBBUTI010000002.1"/>
</dbReference>
<dbReference type="Proteomes" id="UP001379945">
    <property type="component" value="Unassembled WGS sequence"/>
</dbReference>
<gene>
    <name evidence="1" type="ORF">AACH00_03945</name>
</gene>
<proteinExistence type="predicted"/>
<dbReference type="EMBL" id="JBBUTI010000002">
    <property type="protein sequence ID" value="MEK8045497.1"/>
    <property type="molecule type" value="Genomic_DNA"/>
</dbReference>
<keyword evidence="2" id="KW-1185">Reference proteome</keyword>